<keyword evidence="1" id="KW-0812">Transmembrane</keyword>
<reference evidence="2 3" key="1">
    <citation type="submission" date="2017-10" db="EMBL/GenBank/DDBJ databases">
        <title>Massilia psychrophilum sp. nov., a novel purple-pigmented bacterium isolated from Tianshan glacier, Xinjiang Municipality, China.</title>
        <authorList>
            <person name="Wang H."/>
        </authorList>
    </citation>
    <scope>NUCLEOTIDE SEQUENCE [LARGE SCALE GENOMIC DNA]</scope>
    <source>
        <strain evidence="2 3">JCM 30813</strain>
    </source>
</reference>
<sequence>MALGWLALLKIVPWTDVLAAAPQVAGGARKLWDAVAKKSPAETVLASDDDAGPAQMEQRIDRNEAALAALHGQMLSATQIITTLADQNTVLVAKIEDIRIRLLWVGTVAVAAIIIAAGSLIIATR</sequence>
<gene>
    <name evidence="2" type="ORF">CR103_20540</name>
</gene>
<dbReference type="OrthoDB" id="8564508at2"/>
<protein>
    <recommendedName>
        <fullName evidence="4">Chemotaxis protein</fullName>
    </recommendedName>
</protein>
<name>A0A2G8SW41_9BURK</name>
<dbReference type="Proteomes" id="UP000228593">
    <property type="component" value="Unassembled WGS sequence"/>
</dbReference>
<accession>A0A2G8SW41</accession>
<dbReference type="EMBL" id="PDOB01000053">
    <property type="protein sequence ID" value="PIL37981.1"/>
    <property type="molecule type" value="Genomic_DNA"/>
</dbReference>
<evidence type="ECO:0000313" key="2">
    <source>
        <dbReference type="EMBL" id="PIL37981.1"/>
    </source>
</evidence>
<dbReference type="AlphaFoldDB" id="A0A2G8SW41"/>
<keyword evidence="3" id="KW-1185">Reference proteome</keyword>
<evidence type="ECO:0000313" key="3">
    <source>
        <dbReference type="Proteomes" id="UP000228593"/>
    </source>
</evidence>
<evidence type="ECO:0008006" key="4">
    <source>
        <dbReference type="Google" id="ProtNLM"/>
    </source>
</evidence>
<comment type="caution">
    <text evidence="2">The sequence shown here is derived from an EMBL/GenBank/DDBJ whole genome shotgun (WGS) entry which is preliminary data.</text>
</comment>
<proteinExistence type="predicted"/>
<feature type="transmembrane region" description="Helical" evidence="1">
    <location>
        <begin position="102"/>
        <end position="123"/>
    </location>
</feature>
<keyword evidence="1" id="KW-1133">Transmembrane helix</keyword>
<evidence type="ECO:0000256" key="1">
    <source>
        <dbReference type="SAM" id="Phobius"/>
    </source>
</evidence>
<organism evidence="2 3">
    <name type="scientific">Massilia psychrophila</name>
    <dbReference type="NCBI Taxonomy" id="1603353"/>
    <lineage>
        <taxon>Bacteria</taxon>
        <taxon>Pseudomonadati</taxon>
        <taxon>Pseudomonadota</taxon>
        <taxon>Betaproteobacteria</taxon>
        <taxon>Burkholderiales</taxon>
        <taxon>Oxalobacteraceae</taxon>
        <taxon>Telluria group</taxon>
        <taxon>Massilia</taxon>
    </lineage>
</organism>
<dbReference type="RefSeq" id="WP_099917781.1">
    <property type="nucleotide sequence ID" value="NZ_BMHS01000007.1"/>
</dbReference>
<keyword evidence="1" id="KW-0472">Membrane</keyword>